<dbReference type="GeneTree" id="ENSGT00940000154299"/>
<dbReference type="PANTHER" id="PTHR24300:SF423">
    <property type="entry name" value="CYTOCHROME P450 2C18"/>
    <property type="match status" value="1"/>
</dbReference>
<reference evidence="16" key="2">
    <citation type="submission" date="2025-09" db="UniProtKB">
        <authorList>
            <consortium name="Ensembl"/>
        </authorList>
    </citation>
    <scope>IDENTIFICATION</scope>
</reference>
<dbReference type="GO" id="GO:0016712">
    <property type="term" value="F:oxidoreductase activity, acting on paired donors, with incorporation or reduction of molecular oxygen, reduced flavin or flavoprotein as one donor, and incorporation of one atom of oxygen"/>
    <property type="evidence" value="ECO:0007669"/>
    <property type="project" value="UniProtKB-EC"/>
</dbReference>
<evidence type="ECO:0000256" key="9">
    <source>
        <dbReference type="ARBA" id="ARBA00022848"/>
    </source>
</evidence>
<keyword evidence="17" id="KW-1185">Reference proteome</keyword>
<keyword evidence="6 14" id="KW-0349">Heme</keyword>
<organism evidence="16 17">
    <name type="scientific">Urocitellus parryii</name>
    <name type="common">Arctic ground squirrel</name>
    <name type="synonym">Spermophilus parryii</name>
    <dbReference type="NCBI Taxonomy" id="9999"/>
    <lineage>
        <taxon>Eukaryota</taxon>
        <taxon>Metazoa</taxon>
        <taxon>Chordata</taxon>
        <taxon>Craniata</taxon>
        <taxon>Vertebrata</taxon>
        <taxon>Euteleostomi</taxon>
        <taxon>Mammalia</taxon>
        <taxon>Eutheria</taxon>
        <taxon>Euarchontoglires</taxon>
        <taxon>Glires</taxon>
        <taxon>Rodentia</taxon>
        <taxon>Sciuromorpha</taxon>
        <taxon>Sciuridae</taxon>
        <taxon>Xerinae</taxon>
        <taxon>Marmotini</taxon>
        <taxon>Urocitellus</taxon>
    </lineage>
</organism>
<dbReference type="Ensembl" id="ENSUPAT00010027544.1">
    <property type="protein sequence ID" value="ENSUPAP00010024205.1"/>
    <property type="gene ID" value="ENSUPAG00010018534.1"/>
</dbReference>
<comment type="cofactor">
    <cofactor evidence="1 14">
        <name>heme</name>
        <dbReference type="ChEBI" id="CHEBI:30413"/>
    </cofactor>
</comment>
<dbReference type="InterPro" id="IPR036396">
    <property type="entry name" value="Cyt_P450_sf"/>
</dbReference>
<evidence type="ECO:0000256" key="2">
    <source>
        <dbReference type="ARBA" id="ARBA00004174"/>
    </source>
</evidence>
<dbReference type="GO" id="GO:0020037">
    <property type="term" value="F:heme binding"/>
    <property type="evidence" value="ECO:0007669"/>
    <property type="project" value="InterPro"/>
</dbReference>
<evidence type="ECO:0000256" key="5">
    <source>
        <dbReference type="ARBA" id="ARBA00012109"/>
    </source>
</evidence>
<dbReference type="EC" id="1.14.14.1" evidence="5"/>
<evidence type="ECO:0000256" key="1">
    <source>
        <dbReference type="ARBA" id="ARBA00001971"/>
    </source>
</evidence>
<feature type="binding site" description="axial binding residue" evidence="14">
    <location>
        <position position="373"/>
    </location>
    <ligand>
        <name>heme</name>
        <dbReference type="ChEBI" id="CHEBI:30413"/>
    </ligand>
    <ligandPart>
        <name>Fe</name>
        <dbReference type="ChEBI" id="CHEBI:18248"/>
    </ligandPart>
</feature>
<keyword evidence="8" id="KW-0256">Endoplasmic reticulum</keyword>
<evidence type="ECO:0000256" key="4">
    <source>
        <dbReference type="ARBA" id="ARBA00010617"/>
    </source>
</evidence>
<evidence type="ECO:0000256" key="8">
    <source>
        <dbReference type="ARBA" id="ARBA00022824"/>
    </source>
</evidence>
<evidence type="ECO:0000313" key="16">
    <source>
        <dbReference type="Ensembl" id="ENSUPAP00010024205.1"/>
    </source>
</evidence>
<dbReference type="PRINTS" id="PR00385">
    <property type="entry name" value="P450"/>
</dbReference>
<dbReference type="PRINTS" id="PR00463">
    <property type="entry name" value="EP450I"/>
</dbReference>
<dbReference type="GO" id="GO:0006082">
    <property type="term" value="P:organic acid metabolic process"/>
    <property type="evidence" value="ECO:0007669"/>
    <property type="project" value="TreeGrafter"/>
</dbReference>
<dbReference type="Proteomes" id="UP000694417">
    <property type="component" value="Unplaced"/>
</dbReference>
<reference evidence="16" key="1">
    <citation type="submission" date="2025-08" db="UniProtKB">
        <authorList>
            <consortium name="Ensembl"/>
        </authorList>
    </citation>
    <scope>IDENTIFICATION</scope>
</reference>
<evidence type="ECO:0000256" key="15">
    <source>
        <dbReference type="RuleBase" id="RU000461"/>
    </source>
</evidence>
<name>A0A8D2I8L3_UROPR</name>
<dbReference type="InterPro" id="IPR001128">
    <property type="entry name" value="Cyt_P450"/>
</dbReference>
<evidence type="ECO:0000256" key="13">
    <source>
        <dbReference type="ARBA" id="ARBA00023136"/>
    </source>
</evidence>
<dbReference type="FunFam" id="1.10.630.10:FF:000299">
    <property type="entry name" value="Cytochrome P450 2C9"/>
    <property type="match status" value="1"/>
</dbReference>
<proteinExistence type="inferred from homology"/>
<dbReference type="PROSITE" id="PS00086">
    <property type="entry name" value="CYTOCHROME_P450"/>
    <property type="match status" value="1"/>
</dbReference>
<dbReference type="GO" id="GO:0006805">
    <property type="term" value="P:xenobiotic metabolic process"/>
    <property type="evidence" value="ECO:0007669"/>
    <property type="project" value="TreeGrafter"/>
</dbReference>
<sequence length="428" mass="49088">NFATTKIKCTTTCQHIVKSLGPVFMLFWGMKLTVVLHGYEAVREALVDRGEEFSGRGSFPVVERANKGLGIILSNGNRWKEMRCFSVMTLWSFGMGKRNIEECVQEEAQCLVEELRKTKYGVICSIIFQNRFDSKDQNFLNFMEKLAESLKLMSTPWIQVRPKFLLHEKILMNLTEMKQYFLEKTKEHQKSLDMNNPQDFIDCFLIKMEEVECEHSSTEFTTEALTTLMNDVFGAGTEPVSTILRYGLLLLLKHPEVTAKVQKEIENVIGRHRSPCMQDKSHIPYIEAVVHEIQRYIDLLPTNLPCATTCDIKFRNYFIPKGTTIITSLISVLHDNREFPNPEMFDPGHFLDKSGKFKKSDHFMPFSAGKRMCVGEGLARMELILFLTTILQNFHLRSVVDPKDLDTIPVVSGFASVPPTYLLCFIPV</sequence>
<keyword evidence="13" id="KW-0472">Membrane</keyword>
<keyword evidence="12 15" id="KW-0503">Monooxygenase</keyword>
<dbReference type="Gene3D" id="1.10.630.10">
    <property type="entry name" value="Cytochrome P450"/>
    <property type="match status" value="1"/>
</dbReference>
<comment type="similarity">
    <text evidence="4 15">Belongs to the cytochrome P450 family.</text>
</comment>
<keyword evidence="7 14" id="KW-0479">Metal-binding</keyword>
<evidence type="ECO:0000256" key="7">
    <source>
        <dbReference type="ARBA" id="ARBA00022723"/>
    </source>
</evidence>
<evidence type="ECO:0000256" key="14">
    <source>
        <dbReference type="PIRSR" id="PIRSR602401-1"/>
    </source>
</evidence>
<dbReference type="InterPro" id="IPR050182">
    <property type="entry name" value="Cytochrome_P450_fam2"/>
</dbReference>
<dbReference type="GO" id="GO:0005789">
    <property type="term" value="C:endoplasmic reticulum membrane"/>
    <property type="evidence" value="ECO:0007669"/>
    <property type="project" value="UniProtKB-SubCell"/>
</dbReference>
<evidence type="ECO:0000256" key="6">
    <source>
        <dbReference type="ARBA" id="ARBA00022617"/>
    </source>
</evidence>
<dbReference type="InterPro" id="IPR002401">
    <property type="entry name" value="Cyt_P450_E_grp-I"/>
</dbReference>
<keyword evidence="11 14" id="KW-0408">Iron</keyword>
<evidence type="ECO:0000256" key="10">
    <source>
        <dbReference type="ARBA" id="ARBA00023002"/>
    </source>
</evidence>
<keyword evidence="9" id="KW-0492">Microsome</keyword>
<comment type="subcellular location">
    <subcellularLocation>
        <location evidence="3">Endoplasmic reticulum membrane</location>
        <topology evidence="3">Peripheral membrane protein</topology>
    </subcellularLocation>
    <subcellularLocation>
        <location evidence="2">Microsome membrane</location>
        <topology evidence="2">Peripheral membrane protein</topology>
    </subcellularLocation>
</comment>
<evidence type="ECO:0000313" key="17">
    <source>
        <dbReference type="Proteomes" id="UP000694417"/>
    </source>
</evidence>
<evidence type="ECO:0000256" key="3">
    <source>
        <dbReference type="ARBA" id="ARBA00004406"/>
    </source>
</evidence>
<dbReference type="InterPro" id="IPR017972">
    <property type="entry name" value="Cyt_P450_CS"/>
</dbReference>
<keyword evidence="10 15" id="KW-0560">Oxidoreductase</keyword>
<dbReference type="SUPFAM" id="SSF48264">
    <property type="entry name" value="Cytochrome P450"/>
    <property type="match status" value="1"/>
</dbReference>
<dbReference type="PANTHER" id="PTHR24300">
    <property type="entry name" value="CYTOCHROME P450 508A4-RELATED"/>
    <property type="match status" value="1"/>
</dbReference>
<protein>
    <recommendedName>
        <fullName evidence="5">unspecific monooxygenase</fullName>
        <ecNumber evidence="5">1.14.14.1</ecNumber>
    </recommendedName>
</protein>
<dbReference type="GO" id="GO:0005506">
    <property type="term" value="F:iron ion binding"/>
    <property type="evidence" value="ECO:0007669"/>
    <property type="project" value="InterPro"/>
</dbReference>
<dbReference type="Pfam" id="PF00067">
    <property type="entry name" value="p450"/>
    <property type="match status" value="1"/>
</dbReference>
<accession>A0A8D2I8L3</accession>
<evidence type="ECO:0000256" key="12">
    <source>
        <dbReference type="ARBA" id="ARBA00023033"/>
    </source>
</evidence>
<dbReference type="AlphaFoldDB" id="A0A8D2I8L3"/>
<evidence type="ECO:0000256" key="11">
    <source>
        <dbReference type="ARBA" id="ARBA00023004"/>
    </source>
</evidence>